<dbReference type="GO" id="GO:0004867">
    <property type="term" value="F:serine-type endopeptidase inhibitor activity"/>
    <property type="evidence" value="ECO:0007669"/>
    <property type="project" value="InterPro"/>
</dbReference>
<dbReference type="PANTHER" id="PTHR11461:SF211">
    <property type="entry name" value="GH10112P-RELATED"/>
    <property type="match status" value="1"/>
</dbReference>
<dbReference type="Gene3D" id="2.30.39.10">
    <property type="entry name" value="Alpha-1-antitrypsin, domain 1"/>
    <property type="match status" value="1"/>
</dbReference>
<organism evidence="3 4">
    <name type="scientific">Thelohanellus kitauei</name>
    <name type="common">Myxosporean</name>
    <dbReference type="NCBI Taxonomy" id="669202"/>
    <lineage>
        <taxon>Eukaryota</taxon>
        <taxon>Metazoa</taxon>
        <taxon>Cnidaria</taxon>
        <taxon>Myxozoa</taxon>
        <taxon>Myxosporea</taxon>
        <taxon>Bivalvulida</taxon>
        <taxon>Platysporina</taxon>
        <taxon>Myxobolidae</taxon>
        <taxon>Thelohanellus</taxon>
    </lineage>
</organism>
<evidence type="ECO:0000256" key="1">
    <source>
        <dbReference type="ARBA" id="ARBA00009500"/>
    </source>
</evidence>
<dbReference type="InterPro" id="IPR042178">
    <property type="entry name" value="Serpin_sf_1"/>
</dbReference>
<evidence type="ECO:0000313" key="4">
    <source>
        <dbReference type="Proteomes" id="UP000031668"/>
    </source>
</evidence>
<dbReference type="Proteomes" id="UP000031668">
    <property type="component" value="Unassembled WGS sequence"/>
</dbReference>
<dbReference type="PANTHER" id="PTHR11461">
    <property type="entry name" value="SERINE PROTEASE INHIBITOR, SERPIN"/>
    <property type="match status" value="1"/>
</dbReference>
<dbReference type="SUPFAM" id="SSF56574">
    <property type="entry name" value="Serpins"/>
    <property type="match status" value="1"/>
</dbReference>
<dbReference type="InterPro" id="IPR036186">
    <property type="entry name" value="Serpin_sf"/>
</dbReference>
<evidence type="ECO:0000259" key="2">
    <source>
        <dbReference type="Pfam" id="PF00079"/>
    </source>
</evidence>
<reference evidence="3 4" key="1">
    <citation type="journal article" date="2014" name="Genome Biol. Evol.">
        <title>The genome of the myxosporean Thelohanellus kitauei shows adaptations to nutrient acquisition within its fish host.</title>
        <authorList>
            <person name="Yang Y."/>
            <person name="Xiong J."/>
            <person name="Zhou Z."/>
            <person name="Huo F."/>
            <person name="Miao W."/>
            <person name="Ran C."/>
            <person name="Liu Y."/>
            <person name="Zhang J."/>
            <person name="Feng J."/>
            <person name="Wang M."/>
            <person name="Wang M."/>
            <person name="Wang L."/>
            <person name="Yao B."/>
        </authorList>
    </citation>
    <scope>NUCLEOTIDE SEQUENCE [LARGE SCALE GENOMIC DNA]</scope>
    <source>
        <strain evidence="3">Wuqing</strain>
    </source>
</reference>
<accession>A0A0C2JHH4</accession>
<keyword evidence="4" id="KW-1185">Reference proteome</keyword>
<dbReference type="InterPro" id="IPR023796">
    <property type="entry name" value="Serpin_dom"/>
</dbReference>
<dbReference type="GO" id="GO:0005615">
    <property type="term" value="C:extracellular space"/>
    <property type="evidence" value="ECO:0007669"/>
    <property type="project" value="InterPro"/>
</dbReference>
<proteinExistence type="inferred from homology"/>
<dbReference type="InterPro" id="IPR042185">
    <property type="entry name" value="Serpin_sf_2"/>
</dbReference>
<comment type="caution">
    <text evidence="3">The sequence shown here is derived from an EMBL/GenBank/DDBJ whole genome shotgun (WGS) entry which is preliminary data.</text>
</comment>
<comment type="similarity">
    <text evidence="1">Belongs to the serpin family.</text>
</comment>
<evidence type="ECO:0000313" key="3">
    <source>
        <dbReference type="EMBL" id="KII68743.1"/>
    </source>
</evidence>
<dbReference type="Gene3D" id="3.30.497.10">
    <property type="entry name" value="Antithrombin, subunit I, domain 2"/>
    <property type="match status" value="1"/>
</dbReference>
<sequence length="124" mass="14265">MHNFFDQSLMKFVDLKLPKFKILSKTDFVETFKYFSVNDIFDEELADFRRMTPDKVYISNLTQIVNVAVEEVGVDAAASVGITVEESLSKPEQFHAVRPFLFFIYLEKAHCVVFSAVITNPNMD</sequence>
<protein>
    <submittedName>
        <fullName evidence="3">Serpin B10</fullName>
    </submittedName>
</protein>
<dbReference type="InterPro" id="IPR000215">
    <property type="entry name" value="Serpin_fam"/>
</dbReference>
<dbReference type="AlphaFoldDB" id="A0A0C2JHH4"/>
<name>A0A0C2JHH4_THEKT</name>
<feature type="domain" description="Serpin" evidence="2">
    <location>
        <begin position="10"/>
        <end position="121"/>
    </location>
</feature>
<dbReference type="Pfam" id="PF00079">
    <property type="entry name" value="Serpin"/>
    <property type="match status" value="1"/>
</dbReference>
<gene>
    <name evidence="3" type="ORF">RF11_01106</name>
</gene>
<dbReference type="EMBL" id="JWZT01002718">
    <property type="protein sequence ID" value="KII68743.1"/>
    <property type="molecule type" value="Genomic_DNA"/>
</dbReference>
<dbReference type="OrthoDB" id="5966977at2759"/>